<dbReference type="EMBL" id="WTPW01000245">
    <property type="protein sequence ID" value="KAF0530828.1"/>
    <property type="molecule type" value="Genomic_DNA"/>
</dbReference>
<dbReference type="AlphaFoldDB" id="A0A8H4ATA7"/>
<comment type="caution">
    <text evidence="1">The sequence shown here is derived from an EMBL/GenBank/DDBJ whole genome shotgun (WGS) entry which is preliminary data.</text>
</comment>
<reference evidence="1 2" key="1">
    <citation type="journal article" date="2019" name="Environ. Microbiol.">
        <title>At the nexus of three kingdoms: the genome of the mycorrhizal fungus Gigaspora margarita provides insights into plant, endobacterial and fungal interactions.</title>
        <authorList>
            <person name="Venice F."/>
            <person name="Ghignone S."/>
            <person name="Salvioli di Fossalunga A."/>
            <person name="Amselem J."/>
            <person name="Novero M."/>
            <person name="Xianan X."/>
            <person name="Sedzielewska Toro K."/>
            <person name="Morin E."/>
            <person name="Lipzen A."/>
            <person name="Grigoriev I.V."/>
            <person name="Henrissat B."/>
            <person name="Martin F.M."/>
            <person name="Bonfante P."/>
        </authorList>
    </citation>
    <scope>NUCLEOTIDE SEQUENCE [LARGE SCALE GENOMIC DNA]</scope>
    <source>
        <strain evidence="1 2">BEG34</strain>
    </source>
</reference>
<evidence type="ECO:0000313" key="1">
    <source>
        <dbReference type="EMBL" id="KAF0530828.1"/>
    </source>
</evidence>
<keyword evidence="2" id="KW-1185">Reference proteome</keyword>
<dbReference type="Proteomes" id="UP000439903">
    <property type="component" value="Unassembled WGS sequence"/>
</dbReference>
<dbReference type="OrthoDB" id="10452638at2759"/>
<sequence length="77" mass="9324">MPENLQKQLEKAIEDVKKSPEKLEEHREVKEYLQKIYKQLKDFNENALKIDEFDPIINFKFEILSDLANLKTELFFH</sequence>
<organism evidence="1 2">
    <name type="scientific">Gigaspora margarita</name>
    <dbReference type="NCBI Taxonomy" id="4874"/>
    <lineage>
        <taxon>Eukaryota</taxon>
        <taxon>Fungi</taxon>
        <taxon>Fungi incertae sedis</taxon>
        <taxon>Mucoromycota</taxon>
        <taxon>Glomeromycotina</taxon>
        <taxon>Glomeromycetes</taxon>
        <taxon>Diversisporales</taxon>
        <taxon>Gigasporaceae</taxon>
        <taxon>Gigaspora</taxon>
    </lineage>
</organism>
<name>A0A8H4ATA7_GIGMA</name>
<accession>A0A8H4ATA7</accession>
<gene>
    <name evidence="1" type="ORF">F8M41_011994</name>
</gene>
<evidence type="ECO:0000313" key="2">
    <source>
        <dbReference type="Proteomes" id="UP000439903"/>
    </source>
</evidence>
<proteinExistence type="predicted"/>
<protein>
    <submittedName>
        <fullName evidence="1">Uncharacterized protein</fullName>
    </submittedName>
</protein>